<gene>
    <name evidence="1" type="ORF">D9758_011901</name>
</gene>
<dbReference type="InterPro" id="IPR032675">
    <property type="entry name" value="LRR_dom_sf"/>
</dbReference>
<accession>A0A8H5CQ19</accession>
<reference evidence="1 2" key="1">
    <citation type="journal article" date="2020" name="ISME J.">
        <title>Uncovering the hidden diversity of litter-decomposition mechanisms in mushroom-forming fungi.</title>
        <authorList>
            <person name="Floudas D."/>
            <person name="Bentzer J."/>
            <person name="Ahren D."/>
            <person name="Johansson T."/>
            <person name="Persson P."/>
            <person name="Tunlid A."/>
        </authorList>
    </citation>
    <scope>NUCLEOTIDE SEQUENCE [LARGE SCALE GENOMIC DNA]</scope>
    <source>
        <strain evidence="1 2">CBS 291.85</strain>
    </source>
</reference>
<comment type="caution">
    <text evidence="1">The sequence shown here is derived from an EMBL/GenBank/DDBJ whole genome shotgun (WGS) entry which is preliminary data.</text>
</comment>
<sequence length="404" mass="45940">MKPGQKFPPSEVVADWLDRSAGLSLEIFLHVVPELQPAFQEPSDLDSLLQSSQRWKWLILDLAPTFVERLLTRAELNFAMLEIFLLVVPWIYSPTKRWTALETASSLRHVGVRTPLSHSVISCLAFPTSHITNFRFQGGSPNVLTDLITSCPLLKICQLSIPGCDEEDFRVREPVELRHLADLEICFETDTGLPEFFDALTLPSLRVLDMEHSEDVDEDSENPALFPALMSLHARSRFKLEVMLLERMPELHTENLIDLLRANPIIEMFNVDHCRTSISELTKTFLATTHTPVVAPNLVKLGIDEEEEFLSREDFDNVVDMVISRWKPYPPDADFVVQSRNANWGFGDVGSTFKWPVRKLQEGVFLRVGFSVKDDDSTLQRLRAVESEGMPLLFDSFVAEEADE</sequence>
<dbReference type="AlphaFoldDB" id="A0A8H5CQ19"/>
<protein>
    <recommendedName>
        <fullName evidence="3">F-box protein</fullName>
    </recommendedName>
</protein>
<name>A0A8H5CQ19_9AGAR</name>
<evidence type="ECO:0000313" key="1">
    <source>
        <dbReference type="EMBL" id="KAF5345785.1"/>
    </source>
</evidence>
<proteinExistence type="predicted"/>
<dbReference type="Proteomes" id="UP000559256">
    <property type="component" value="Unassembled WGS sequence"/>
</dbReference>
<dbReference type="Gene3D" id="3.80.10.10">
    <property type="entry name" value="Ribonuclease Inhibitor"/>
    <property type="match status" value="1"/>
</dbReference>
<organism evidence="1 2">
    <name type="scientific">Tetrapyrgos nigripes</name>
    <dbReference type="NCBI Taxonomy" id="182062"/>
    <lineage>
        <taxon>Eukaryota</taxon>
        <taxon>Fungi</taxon>
        <taxon>Dikarya</taxon>
        <taxon>Basidiomycota</taxon>
        <taxon>Agaricomycotina</taxon>
        <taxon>Agaricomycetes</taxon>
        <taxon>Agaricomycetidae</taxon>
        <taxon>Agaricales</taxon>
        <taxon>Marasmiineae</taxon>
        <taxon>Marasmiaceae</taxon>
        <taxon>Tetrapyrgos</taxon>
    </lineage>
</organism>
<dbReference type="EMBL" id="JAACJM010000108">
    <property type="protein sequence ID" value="KAF5345785.1"/>
    <property type="molecule type" value="Genomic_DNA"/>
</dbReference>
<evidence type="ECO:0008006" key="3">
    <source>
        <dbReference type="Google" id="ProtNLM"/>
    </source>
</evidence>
<keyword evidence="2" id="KW-1185">Reference proteome</keyword>
<evidence type="ECO:0000313" key="2">
    <source>
        <dbReference type="Proteomes" id="UP000559256"/>
    </source>
</evidence>